<proteinExistence type="predicted"/>
<gene>
    <name evidence="4" type="ORF">PR001_g15462</name>
</gene>
<feature type="region of interest" description="Disordered" evidence="2">
    <location>
        <begin position="1160"/>
        <end position="1205"/>
    </location>
</feature>
<feature type="compositionally biased region" description="Basic and acidic residues" evidence="2">
    <location>
        <begin position="61"/>
        <end position="70"/>
    </location>
</feature>
<comment type="caution">
    <text evidence="4">The sequence shown here is derived from an EMBL/GenBank/DDBJ whole genome shotgun (WGS) entry which is preliminary data.</text>
</comment>
<evidence type="ECO:0000313" key="4">
    <source>
        <dbReference type="EMBL" id="KAE9013226.1"/>
    </source>
</evidence>
<feature type="region of interest" description="Disordered" evidence="2">
    <location>
        <begin position="1039"/>
        <end position="1085"/>
    </location>
</feature>
<dbReference type="InterPro" id="IPR038765">
    <property type="entry name" value="Papain-like_cys_pep_sf"/>
</dbReference>
<dbReference type="InterPro" id="IPR001878">
    <property type="entry name" value="Znf_CCHC"/>
</dbReference>
<accession>A0A6A3L0R7</accession>
<protein>
    <recommendedName>
        <fullName evidence="3">CCHC-type domain-containing protein</fullName>
    </recommendedName>
</protein>
<dbReference type="SUPFAM" id="SSF54001">
    <property type="entry name" value="Cysteine proteinases"/>
    <property type="match status" value="1"/>
</dbReference>
<dbReference type="GO" id="GO:0003676">
    <property type="term" value="F:nucleic acid binding"/>
    <property type="evidence" value="ECO:0007669"/>
    <property type="project" value="InterPro"/>
</dbReference>
<feature type="domain" description="CCHC-type" evidence="3">
    <location>
        <begin position="566"/>
        <end position="579"/>
    </location>
</feature>
<sequence length="1457" mass="164373">MKLKEEPPGREAPGPPPSEVIDLCPQAQGEEDSYMPEQIAGVKRRPEAEAETPASDDEDNQEQKPPKEDNTLAAKVNSSQKDAAKDNTSSVVAGVEESIPQNGPDPGNDDSPPQYDDKDAVILTFTEMYNYLHAEMQDLDTHAALAVESAKEYMESMFVKTQVFTSHPTEPLEDSKSHYPQLDDDELEALLRLFIQDRKVGRADARKWKGRLYDITRAIYKSRRSLTDIVEHRITTAKVTVPSLTTMWTNRAAAAATAPMDQDEDMTDDTTSLFRFHSAQYSPDDIAELRRICETTYGFPSQLRKPSDQETRIIRGLVEGTILCSKLPDFLKRICNNEALRKIQNTIHAQVEGDLIIKLLPEFPVYPDFQTKARLIGNITMGLESGRHDKQKVIALLQAAKQVYYDRKVHAVHIIFWTRELAAKWSQEIKSLPFRNRTFPLINEHPEDTFSSSPGAVDSTEVWKRQIGADGVKNENPRDRYHIRLLNVSRCMDEAAIDAYIRQNFHGTYTTWQEPSNGSQTLQTDTWELFFKWPGCPSFLTGKRFVNWDGIKILVHHVSAKAAYPCFQCGASGHNRNRCNTADDQWKAPQICINVTAAEIAKLKRGESTITSVEDIDKLWQEAPESSVLTEEFISPLDQQNQLKNAVPPSPVNRTSSNPDGDPGNWQTAQRGRHPAGLATSPESSSSRTTVQAPKTILKNPQKESPSTQNKSNQFKVLEYTTPESKPTTQEPKSPANVNRTRYGYQSQQMEKTNRLITTQVHEKREPCPSENLDRIRNIDTSKLKLEPGSGASILQQCGLEEVQVYPNGNCQYYSVAMALLNKACNKPSEAKILETLTNKAKKGIVAAANHFFEEEFPHQSRVHILEVQNGESEALTQKQSAEALQSHFKDIGGSKSQADSYIDRRSWGSTTTLRMIAKVLHRTIYMVDASNGVANANFSLFTAGERVCKGNKFTTVKEKIYRSMELADWVKHLQTTCLETANKAGPPIVLIFRTNHYNWLRFAVEEKVCKDEAANRDCADFETAMDFDEDFQMEDTEISETVPNQTKTSREPAPATTHHVRESHKHKSQNSIGVQPRSQAELAEQEDIEKFGGIRKEELKVFSTTGVHAIVPAHRQPLRELNLADEEQVQQWCLQYEISKEILTAWQQELLVCDSQETFTPTPSPATPTSDSQWSEASSEAKVSVDNTGTNSDSTNDHHGVGRFKGDMEISTGIRQHMQQLRSQWNQLRPEWDKHSTASFPTMPTTPGKWNEAISAAPKVLRGLLQRHASPEFILSDMTEAHLDTWTKTERYECLIHSLEHYAQQLEPKNPKTAAWVLKCISEFRQQAETDMDALNLFPTPMWKSLKLQGFGNSQFMRLCRKSERVTLARMIIMATVYTVEIQAIVQHDSRALPITTLDKLKLLFDLLEKKPKIHALVCQPDSTGLWAQLETMLAGLDLVEEGEADGFERSESPSF</sequence>
<feature type="compositionally biased region" description="Polar residues" evidence="2">
    <location>
        <begin position="1070"/>
        <end position="1079"/>
    </location>
</feature>
<feature type="compositionally biased region" description="Polar residues" evidence="2">
    <location>
        <begin position="652"/>
        <end position="670"/>
    </location>
</feature>
<feature type="compositionally biased region" description="Low complexity" evidence="2">
    <location>
        <begin position="100"/>
        <end position="114"/>
    </location>
</feature>
<feature type="compositionally biased region" description="Polar residues" evidence="2">
    <location>
        <begin position="681"/>
        <end position="693"/>
    </location>
</feature>
<feature type="compositionally biased region" description="Polar residues" evidence="2">
    <location>
        <begin position="76"/>
        <end position="91"/>
    </location>
</feature>
<feature type="region of interest" description="Disordered" evidence="2">
    <location>
        <begin position="642"/>
        <end position="715"/>
    </location>
</feature>
<dbReference type="Gene3D" id="3.90.70.80">
    <property type="match status" value="1"/>
</dbReference>
<dbReference type="PROSITE" id="PS50158">
    <property type="entry name" value="ZF_CCHC"/>
    <property type="match status" value="1"/>
</dbReference>
<dbReference type="EMBL" id="QXFV01001166">
    <property type="protein sequence ID" value="KAE9013226.1"/>
    <property type="molecule type" value="Genomic_DNA"/>
</dbReference>
<evidence type="ECO:0000256" key="1">
    <source>
        <dbReference type="PROSITE-ProRule" id="PRU00047"/>
    </source>
</evidence>
<feature type="compositionally biased region" description="Basic and acidic residues" evidence="2">
    <location>
        <begin position="1196"/>
        <end position="1205"/>
    </location>
</feature>
<keyword evidence="1" id="KW-0479">Metal-binding</keyword>
<evidence type="ECO:0000259" key="3">
    <source>
        <dbReference type="PROSITE" id="PS50158"/>
    </source>
</evidence>
<feature type="region of interest" description="Disordered" evidence="2">
    <location>
        <begin position="1"/>
        <end position="117"/>
    </location>
</feature>
<dbReference type="GO" id="GO:0008270">
    <property type="term" value="F:zinc ion binding"/>
    <property type="evidence" value="ECO:0007669"/>
    <property type="project" value="UniProtKB-KW"/>
</dbReference>
<keyword evidence="1" id="KW-0863">Zinc-finger</keyword>
<name>A0A6A3L0R7_9STRA</name>
<organism evidence="4 5">
    <name type="scientific">Phytophthora rubi</name>
    <dbReference type="NCBI Taxonomy" id="129364"/>
    <lineage>
        <taxon>Eukaryota</taxon>
        <taxon>Sar</taxon>
        <taxon>Stramenopiles</taxon>
        <taxon>Oomycota</taxon>
        <taxon>Peronosporomycetes</taxon>
        <taxon>Peronosporales</taxon>
        <taxon>Peronosporaceae</taxon>
        <taxon>Phytophthora</taxon>
    </lineage>
</organism>
<feature type="compositionally biased region" description="Polar residues" evidence="2">
    <location>
        <begin position="703"/>
        <end position="715"/>
    </location>
</feature>
<evidence type="ECO:0000256" key="2">
    <source>
        <dbReference type="SAM" id="MobiDB-lite"/>
    </source>
</evidence>
<keyword evidence="1" id="KW-0862">Zinc</keyword>
<feature type="compositionally biased region" description="Polar residues" evidence="2">
    <location>
        <begin position="1186"/>
        <end position="1195"/>
    </location>
</feature>
<reference evidence="4 5" key="1">
    <citation type="submission" date="2018-09" db="EMBL/GenBank/DDBJ databases">
        <title>Genomic investigation of the strawberry pathogen Phytophthora fragariae indicates pathogenicity is determined by transcriptional variation in three key races.</title>
        <authorList>
            <person name="Adams T.M."/>
            <person name="Armitage A.D."/>
            <person name="Sobczyk M.K."/>
            <person name="Bates H.J."/>
            <person name="Dunwell J.M."/>
            <person name="Nellist C.F."/>
            <person name="Harrison R.J."/>
        </authorList>
    </citation>
    <scope>NUCLEOTIDE SEQUENCE [LARGE SCALE GENOMIC DNA]</scope>
    <source>
        <strain evidence="4 5">SCRP249</strain>
    </source>
</reference>
<dbReference type="Proteomes" id="UP000429607">
    <property type="component" value="Unassembled WGS sequence"/>
</dbReference>
<evidence type="ECO:0000313" key="5">
    <source>
        <dbReference type="Proteomes" id="UP000429607"/>
    </source>
</evidence>